<feature type="compositionally biased region" description="Basic and acidic residues" evidence="2">
    <location>
        <begin position="162"/>
        <end position="178"/>
    </location>
</feature>
<evidence type="ECO:0000256" key="2">
    <source>
        <dbReference type="SAM" id="MobiDB-lite"/>
    </source>
</evidence>
<proteinExistence type="predicted"/>
<feature type="compositionally biased region" description="Acidic residues" evidence="2">
    <location>
        <begin position="238"/>
        <end position="247"/>
    </location>
</feature>
<feature type="region of interest" description="Disordered" evidence="2">
    <location>
        <begin position="1"/>
        <end position="29"/>
    </location>
</feature>
<feature type="compositionally biased region" description="Polar residues" evidence="2">
    <location>
        <begin position="828"/>
        <end position="840"/>
    </location>
</feature>
<feature type="compositionally biased region" description="Low complexity" evidence="2">
    <location>
        <begin position="765"/>
        <end position="782"/>
    </location>
</feature>
<feature type="compositionally biased region" description="Basic and acidic residues" evidence="2">
    <location>
        <begin position="414"/>
        <end position="432"/>
    </location>
</feature>
<feature type="region of interest" description="Disordered" evidence="2">
    <location>
        <begin position="156"/>
        <end position="178"/>
    </location>
</feature>
<evidence type="ECO:0000313" key="3">
    <source>
        <dbReference type="EMBL" id="EPE07600.1"/>
    </source>
</evidence>
<keyword evidence="1" id="KW-0175">Coiled coil</keyword>
<feature type="compositionally biased region" description="Basic and acidic residues" evidence="2">
    <location>
        <begin position="248"/>
        <end position="281"/>
    </location>
</feature>
<feature type="compositionally biased region" description="Low complexity" evidence="2">
    <location>
        <begin position="855"/>
        <end position="878"/>
    </location>
</feature>
<feature type="region of interest" description="Disordered" evidence="2">
    <location>
        <begin position="405"/>
        <end position="443"/>
    </location>
</feature>
<feature type="compositionally biased region" description="Basic and acidic residues" evidence="2">
    <location>
        <begin position="691"/>
        <end position="736"/>
    </location>
</feature>
<feature type="region of interest" description="Disordered" evidence="2">
    <location>
        <begin position="215"/>
        <end position="300"/>
    </location>
</feature>
<dbReference type="Proteomes" id="UP000016923">
    <property type="component" value="Unassembled WGS sequence"/>
</dbReference>
<dbReference type="OMA" id="SKETHAH"/>
<gene>
    <name evidence="3" type="ORF">F503_00322</name>
</gene>
<dbReference type="EMBL" id="KE148150">
    <property type="protein sequence ID" value="EPE07600.1"/>
    <property type="molecule type" value="Genomic_DNA"/>
</dbReference>
<dbReference type="PANTHER" id="PTHR42041:SF1">
    <property type="entry name" value="DNA ENDONUCLEASE ACTIVATOR CTP1 C-TERMINAL DOMAIN-CONTAINING PROTEIN"/>
    <property type="match status" value="1"/>
</dbReference>
<dbReference type="STRING" id="1262450.S3D2S7"/>
<feature type="compositionally biased region" description="Basic residues" evidence="2">
    <location>
        <begin position="287"/>
        <end position="300"/>
    </location>
</feature>
<dbReference type="VEuPathDB" id="FungiDB:F503_00322"/>
<dbReference type="OrthoDB" id="4495335at2759"/>
<dbReference type="AlphaFoldDB" id="S3D2S7"/>
<reference evidence="3 4" key="1">
    <citation type="journal article" date="2013" name="BMC Genomics">
        <title>The genome and transcriptome of the pine saprophyte Ophiostoma piceae, and a comparison with the bark beetle-associated pine pathogen Grosmannia clavigera.</title>
        <authorList>
            <person name="Haridas S."/>
            <person name="Wang Y."/>
            <person name="Lim L."/>
            <person name="Massoumi Alamouti S."/>
            <person name="Jackman S."/>
            <person name="Docking R."/>
            <person name="Robertson G."/>
            <person name="Birol I."/>
            <person name="Bohlmann J."/>
            <person name="Breuil C."/>
        </authorList>
    </citation>
    <scope>NUCLEOTIDE SEQUENCE [LARGE SCALE GENOMIC DNA]</scope>
    <source>
        <strain evidence="3 4">UAMH 11346</strain>
    </source>
</reference>
<feature type="compositionally biased region" description="Acidic residues" evidence="2">
    <location>
        <begin position="656"/>
        <end position="673"/>
    </location>
</feature>
<feature type="coiled-coil region" evidence="1">
    <location>
        <begin position="65"/>
        <end position="99"/>
    </location>
</feature>
<evidence type="ECO:0000313" key="4">
    <source>
        <dbReference type="Proteomes" id="UP000016923"/>
    </source>
</evidence>
<dbReference type="PANTHER" id="PTHR42041">
    <property type="entry name" value="DNA ENDONUCLEASE ACTIVATOR CTP1 C-TERMINAL DOMAIN-CONTAINING PROTEIN"/>
    <property type="match status" value="1"/>
</dbReference>
<organism evidence="3 4">
    <name type="scientific">Ophiostoma piceae (strain UAMH 11346)</name>
    <name type="common">Sap stain fungus</name>
    <dbReference type="NCBI Taxonomy" id="1262450"/>
    <lineage>
        <taxon>Eukaryota</taxon>
        <taxon>Fungi</taxon>
        <taxon>Dikarya</taxon>
        <taxon>Ascomycota</taxon>
        <taxon>Pezizomycotina</taxon>
        <taxon>Sordariomycetes</taxon>
        <taxon>Sordariomycetidae</taxon>
        <taxon>Ophiostomatales</taxon>
        <taxon>Ophiostomataceae</taxon>
        <taxon>Ophiostoma</taxon>
    </lineage>
</organism>
<evidence type="ECO:0000256" key="1">
    <source>
        <dbReference type="SAM" id="Coils"/>
    </source>
</evidence>
<dbReference type="eggNOG" id="ENOG502RY7V">
    <property type="taxonomic scope" value="Eukaryota"/>
</dbReference>
<accession>S3D2S7</accession>
<name>S3D2S7_OPHP1</name>
<feature type="region of interest" description="Disordered" evidence="2">
    <location>
        <begin position="646"/>
        <end position="921"/>
    </location>
</feature>
<sequence>MDSQSGRVGSPGPLQAMSPERVNQQQGSALGLNASVASVTDKISQFNSLATQSKQLERKTADAALKRAMLGREEAETEMRRYRDEVRQLRKHVDEGRDRERRVGERLEGVMENYGRSKETHAHTQALWEKEIRRARKETFKSQSAIVKLQEELKAARTNAKTAEESLAHEKERSKAREQEAFQARYELVGCQEELEQTLQKVKILEQERDAFRSLAKSEEDVARIASEGRLPLPPPSPEEEEEEELKEQEQVEKHATADADKMDETEDSSRGSDSETDDKILALPKQRSKRHGVKARRVSQLHDIKSSAASETEIDELTRLWQWEKQRADRSSELVEYLEAECHLRACSCMKKRPRTSILESARKRPALDIGDGGDRIILSEKAALASPTAKIRASLSPRKLLPSTLGTTVETDPEKQSQDLCNDHAHDHSPKQSPKHKAPRLSTTVFIPEEGIFRTVSQQIAEDMEDAVSAAATAMIAAMPEEPTARDMFPAEEELILPTLERDALPQEENQPPAPADQDIQIIQDTDTTLGDVTTDTALTVETTEKSMYARTPSVEPPAFAQTRTSLLSLLDAPHRQEVEQPINFYVPTTPGPAPSNTHATTARQVTMVKDANTCMEINLLDKDNNNDDEEDEQPTRRAAASILVSSTSAHDMDDTEMGDEDDDDEITEEIEQSRVSDVTEVYGRSTQRQHEHEQVQEYQDHEHEQERGRIQKQVQEHKQAELQRAEHDKENRVSRAKVQPHRYETPALEEPAPKRSLGRPHTVTSSALPTKTTTTTTKVPLREETTDPSLAQRILAAQRTPQNKKFTSSSRSDNGGDVNDGPSFDINNPALTPTMTREQCLAQIRERRGRARSAASGSSSSSGSRSHSGSGPSTSNGVTKPGSATGTGAIRRPVTPGTERREVSAPVRRMASGRRGRI</sequence>
<keyword evidence="4" id="KW-1185">Reference proteome</keyword>
<dbReference type="HOGENOM" id="CLU_014569_0_0_1"/>
<feature type="compositionally biased region" description="Polar residues" evidence="2">
    <location>
        <begin position="879"/>
        <end position="889"/>
    </location>
</feature>
<protein>
    <submittedName>
        <fullName evidence="3">Uncharacterized protein</fullName>
    </submittedName>
</protein>
<feature type="compositionally biased region" description="Polar residues" evidence="2">
    <location>
        <begin position="802"/>
        <end position="816"/>
    </location>
</feature>